<feature type="transmembrane region" description="Helical" evidence="5">
    <location>
        <begin position="88"/>
        <end position="108"/>
    </location>
</feature>
<dbReference type="SUPFAM" id="SSF103473">
    <property type="entry name" value="MFS general substrate transporter"/>
    <property type="match status" value="1"/>
</dbReference>
<feature type="transmembrane region" description="Helical" evidence="5">
    <location>
        <begin position="266"/>
        <end position="289"/>
    </location>
</feature>
<dbReference type="PANTHER" id="PTHR23528:SF1">
    <property type="entry name" value="MAJOR FACILITATOR SUPERFAMILY (MFS) PROFILE DOMAIN-CONTAINING PROTEIN"/>
    <property type="match status" value="1"/>
</dbReference>
<protein>
    <submittedName>
        <fullName evidence="7">MFS transporter</fullName>
    </submittedName>
</protein>
<dbReference type="InterPro" id="IPR020846">
    <property type="entry name" value="MFS_dom"/>
</dbReference>
<dbReference type="InterPro" id="IPR036259">
    <property type="entry name" value="MFS_trans_sf"/>
</dbReference>
<reference evidence="7 8" key="1">
    <citation type="submission" date="2018-10" db="EMBL/GenBank/DDBJ databases">
        <authorList>
            <person name="Li J."/>
        </authorList>
    </citation>
    <scope>NUCLEOTIDE SEQUENCE [LARGE SCALE GENOMIC DNA]</scope>
    <source>
        <strain evidence="7 8">IF 016277</strain>
    </source>
</reference>
<feature type="transmembrane region" description="Helical" evidence="5">
    <location>
        <begin position="319"/>
        <end position="339"/>
    </location>
</feature>
<evidence type="ECO:0000256" key="1">
    <source>
        <dbReference type="ARBA" id="ARBA00004651"/>
    </source>
</evidence>
<dbReference type="InterPro" id="IPR011701">
    <property type="entry name" value="MFS"/>
</dbReference>
<dbReference type="GO" id="GO:0005886">
    <property type="term" value="C:plasma membrane"/>
    <property type="evidence" value="ECO:0007669"/>
    <property type="project" value="UniProtKB-SubCell"/>
</dbReference>
<dbReference type="PROSITE" id="PS50850">
    <property type="entry name" value="MFS"/>
    <property type="match status" value="1"/>
</dbReference>
<dbReference type="OrthoDB" id="7584869at2"/>
<feature type="transmembrane region" description="Helical" evidence="5">
    <location>
        <begin position="395"/>
        <end position="416"/>
    </location>
</feature>
<dbReference type="CDD" id="cd06174">
    <property type="entry name" value="MFS"/>
    <property type="match status" value="1"/>
</dbReference>
<evidence type="ECO:0000256" key="4">
    <source>
        <dbReference type="ARBA" id="ARBA00023136"/>
    </source>
</evidence>
<accession>A0A3L7A4A7</accession>
<name>A0A3L7A4A7_9MICO</name>
<sequence>MSLPTPSGAVPMRRILAFSLLELVALGSLATPLVVGLSLRVLQLVPESGKEAGLAAVTAAGAIAALLSNPIFGYLSDRTTGRFGRRRPWLVAGTALGLLGAFVATFAPNLTVLIIAWVIAQIGYNAALASLSALLADQIPEQQRARASGLFGAFGFLGLVPALLVSTIFSGSIAVIMLFMPIVAVVVTLLVCWKIPDPAIEASSVPKVRLRTVFTAMFVNPFTYPLFTLAWIQRFAMQFGYTVVGTFGLFYLMLRLGLDAPQATPLVTLSTLLGATLNFVAAFAGGYLASRRGNYAPFLVGSAVLLAISLMMKAFTDSLSVFWISTALAGFALGCYYAVDLAIALRTIPARDAGRYLGVFNVAKTLPQSLAPIAAPLIIMIGHGDPIAGGDKNYAALYIVATVLVLGSLITVPWLMPALRRGKTEPVAADAGAEVPAAEVRA</sequence>
<evidence type="ECO:0000256" key="2">
    <source>
        <dbReference type="ARBA" id="ARBA00022692"/>
    </source>
</evidence>
<dbReference type="PANTHER" id="PTHR23528">
    <property type="match status" value="1"/>
</dbReference>
<dbReference type="AlphaFoldDB" id="A0A3L7A4A7"/>
<dbReference type="Pfam" id="PF07690">
    <property type="entry name" value="MFS_1"/>
    <property type="match status" value="1"/>
</dbReference>
<feature type="transmembrane region" description="Helical" evidence="5">
    <location>
        <begin position="148"/>
        <end position="169"/>
    </location>
</feature>
<feature type="domain" description="Major facilitator superfamily (MFS) profile" evidence="6">
    <location>
        <begin position="1"/>
        <end position="420"/>
    </location>
</feature>
<proteinExistence type="predicted"/>
<feature type="transmembrane region" description="Helical" evidence="5">
    <location>
        <begin position="238"/>
        <end position="254"/>
    </location>
</feature>
<dbReference type="Proteomes" id="UP000272503">
    <property type="component" value="Unassembled WGS sequence"/>
</dbReference>
<keyword evidence="3 5" id="KW-1133">Transmembrane helix</keyword>
<dbReference type="GO" id="GO:0022857">
    <property type="term" value="F:transmembrane transporter activity"/>
    <property type="evidence" value="ECO:0007669"/>
    <property type="project" value="InterPro"/>
</dbReference>
<gene>
    <name evidence="7" type="ORF">D9V32_12165</name>
</gene>
<dbReference type="Gene3D" id="1.20.1250.20">
    <property type="entry name" value="MFS general substrate transporter like domains"/>
    <property type="match status" value="1"/>
</dbReference>
<evidence type="ECO:0000313" key="8">
    <source>
        <dbReference type="Proteomes" id="UP000272503"/>
    </source>
</evidence>
<dbReference type="EMBL" id="RCUX01000009">
    <property type="protein sequence ID" value="RLP74788.1"/>
    <property type="molecule type" value="Genomic_DNA"/>
</dbReference>
<comment type="subcellular location">
    <subcellularLocation>
        <location evidence="1">Cell membrane</location>
        <topology evidence="1">Multi-pass membrane protein</topology>
    </subcellularLocation>
</comment>
<keyword evidence="2 5" id="KW-0812">Transmembrane</keyword>
<organism evidence="7 8">
    <name type="scientific">Mycetocola tolaasinivorans</name>
    <dbReference type="NCBI Taxonomy" id="76635"/>
    <lineage>
        <taxon>Bacteria</taxon>
        <taxon>Bacillati</taxon>
        <taxon>Actinomycetota</taxon>
        <taxon>Actinomycetes</taxon>
        <taxon>Micrococcales</taxon>
        <taxon>Microbacteriaceae</taxon>
        <taxon>Mycetocola</taxon>
    </lineage>
</organism>
<feature type="transmembrane region" description="Helical" evidence="5">
    <location>
        <begin position="295"/>
        <end position="312"/>
    </location>
</feature>
<feature type="transmembrane region" description="Helical" evidence="5">
    <location>
        <begin position="175"/>
        <end position="193"/>
    </location>
</feature>
<evidence type="ECO:0000256" key="3">
    <source>
        <dbReference type="ARBA" id="ARBA00022989"/>
    </source>
</evidence>
<keyword evidence="8" id="KW-1185">Reference proteome</keyword>
<evidence type="ECO:0000313" key="7">
    <source>
        <dbReference type="EMBL" id="RLP74788.1"/>
    </source>
</evidence>
<evidence type="ECO:0000256" key="5">
    <source>
        <dbReference type="SAM" id="Phobius"/>
    </source>
</evidence>
<evidence type="ECO:0000259" key="6">
    <source>
        <dbReference type="PROSITE" id="PS50850"/>
    </source>
</evidence>
<keyword evidence="4 5" id="KW-0472">Membrane</keyword>
<feature type="transmembrane region" description="Helical" evidence="5">
    <location>
        <begin position="54"/>
        <end position="76"/>
    </location>
</feature>
<comment type="caution">
    <text evidence="7">The sequence shown here is derived from an EMBL/GenBank/DDBJ whole genome shotgun (WGS) entry which is preliminary data.</text>
</comment>
<feature type="transmembrane region" description="Helical" evidence="5">
    <location>
        <begin position="114"/>
        <end position="136"/>
    </location>
</feature>
<dbReference type="RefSeq" id="WP_121649188.1">
    <property type="nucleotide sequence ID" value="NZ_RCUX01000009.1"/>
</dbReference>